<dbReference type="AlphaFoldDB" id="A0A4Q1K5I8"/>
<evidence type="ECO:0000313" key="3">
    <source>
        <dbReference type="Proteomes" id="UP000290283"/>
    </source>
</evidence>
<dbReference type="InterPro" id="IPR029044">
    <property type="entry name" value="Nucleotide-diphossugar_trans"/>
</dbReference>
<protein>
    <submittedName>
        <fullName evidence="2">Glycosyltransferase family 2 protein</fullName>
    </submittedName>
</protein>
<name>A0A4Q1K5I8_9FLAO</name>
<dbReference type="EMBL" id="SBKO01000002">
    <property type="protein sequence ID" value="RXR19086.1"/>
    <property type="molecule type" value="Genomic_DNA"/>
</dbReference>
<dbReference type="InterPro" id="IPR050834">
    <property type="entry name" value="Glycosyltransf_2"/>
</dbReference>
<keyword evidence="2" id="KW-0808">Transferase</keyword>
<proteinExistence type="predicted"/>
<dbReference type="Gene3D" id="3.90.550.10">
    <property type="entry name" value="Spore Coat Polysaccharide Biosynthesis Protein SpsA, Chain A"/>
    <property type="match status" value="1"/>
</dbReference>
<dbReference type="InterPro" id="IPR001173">
    <property type="entry name" value="Glyco_trans_2-like"/>
</dbReference>
<reference evidence="3" key="1">
    <citation type="submission" date="2019-01" db="EMBL/GenBank/DDBJ databases">
        <title>Cytophagaceae bacterium strain CAR-16.</title>
        <authorList>
            <person name="Chen W.-M."/>
        </authorList>
    </citation>
    <scope>NUCLEOTIDE SEQUENCE [LARGE SCALE GENOMIC DNA]</scope>
    <source>
        <strain evidence="3">LLJ-11</strain>
    </source>
</reference>
<evidence type="ECO:0000313" key="2">
    <source>
        <dbReference type="EMBL" id="RXR19086.1"/>
    </source>
</evidence>
<dbReference type="SUPFAM" id="SSF53448">
    <property type="entry name" value="Nucleotide-diphospho-sugar transferases"/>
    <property type="match status" value="1"/>
</dbReference>
<sequence>MTNPKITVVMTVYNGEKYIKESIECVLNQTFQDFELLVINDGSTDGSVSIVESFQDSRIRLIHNEKNSGVLFTRNRGLQEAFGEYVAVLDSDDLCTSNRLETQYNFLEANPDIAVCGTWGIMIDENGTVFGHKIMPETNKNLVSIAMLFNNQFIHSSVMYRKEIALQAGGYTTVNGGLAEDFGLFSRISIHHKMANIPEYITQYREHNLGISKTKKDGILVGELDILAYLYQRFGLSKDELAVPFSFIQNSFDALSDSQISTFFNRILEQNKINNIYPAKHFNEVIFSKWYLIVKQTKNRFLAKELYQTSKKFNHKLTFREKKKLFKLHFFNSTI</sequence>
<dbReference type="PANTHER" id="PTHR43685">
    <property type="entry name" value="GLYCOSYLTRANSFERASE"/>
    <property type="match status" value="1"/>
</dbReference>
<keyword evidence="3" id="KW-1185">Reference proteome</keyword>
<evidence type="ECO:0000259" key="1">
    <source>
        <dbReference type="Pfam" id="PF00535"/>
    </source>
</evidence>
<dbReference type="OrthoDB" id="9815829at2"/>
<dbReference type="Pfam" id="PF00535">
    <property type="entry name" value="Glycos_transf_2"/>
    <property type="match status" value="1"/>
</dbReference>
<dbReference type="RefSeq" id="WP_129435544.1">
    <property type="nucleotide sequence ID" value="NZ_SBKO01000002.1"/>
</dbReference>
<dbReference type="PANTHER" id="PTHR43685:SF10">
    <property type="entry name" value="LACTO-N-NEOTETRAOSE BIOSYNTHESIS GLYCOSYL TRANSFERASE LGTA"/>
    <property type="match status" value="1"/>
</dbReference>
<dbReference type="GO" id="GO:0016740">
    <property type="term" value="F:transferase activity"/>
    <property type="evidence" value="ECO:0007669"/>
    <property type="project" value="UniProtKB-KW"/>
</dbReference>
<dbReference type="Proteomes" id="UP000290283">
    <property type="component" value="Unassembled WGS sequence"/>
</dbReference>
<organism evidence="2 3">
    <name type="scientific">Flavobacterium amnicola</name>
    <dbReference type="NCBI Taxonomy" id="2506422"/>
    <lineage>
        <taxon>Bacteria</taxon>
        <taxon>Pseudomonadati</taxon>
        <taxon>Bacteroidota</taxon>
        <taxon>Flavobacteriia</taxon>
        <taxon>Flavobacteriales</taxon>
        <taxon>Flavobacteriaceae</taxon>
        <taxon>Flavobacterium</taxon>
    </lineage>
</organism>
<comment type="caution">
    <text evidence="2">The sequence shown here is derived from an EMBL/GenBank/DDBJ whole genome shotgun (WGS) entry which is preliminary data.</text>
</comment>
<gene>
    <name evidence="2" type="ORF">EQG63_06480</name>
</gene>
<accession>A0A4Q1K5I8</accession>
<feature type="domain" description="Glycosyltransferase 2-like" evidence="1">
    <location>
        <begin position="7"/>
        <end position="135"/>
    </location>
</feature>
<dbReference type="CDD" id="cd00761">
    <property type="entry name" value="Glyco_tranf_GTA_type"/>
    <property type="match status" value="1"/>
</dbReference>